<reference evidence="1 2" key="1">
    <citation type="submission" date="2024-03" db="EMBL/GenBank/DDBJ databases">
        <title>The genome assembly and annotation of the cricket Gryllus longicercus Weissman &amp; Gray.</title>
        <authorList>
            <person name="Szrajer S."/>
            <person name="Gray D."/>
            <person name="Ylla G."/>
        </authorList>
    </citation>
    <scope>NUCLEOTIDE SEQUENCE [LARGE SCALE GENOMIC DNA]</scope>
    <source>
        <strain evidence="1">DAG 2021-001</strain>
        <tissue evidence="1">Whole body minus gut</tissue>
    </source>
</reference>
<gene>
    <name evidence="1" type="ORF">R5R35_000068</name>
</gene>
<protein>
    <submittedName>
        <fullName evidence="1">Uncharacterized protein</fullName>
    </submittedName>
</protein>
<dbReference type="Proteomes" id="UP001378592">
    <property type="component" value="Unassembled WGS sequence"/>
</dbReference>
<dbReference type="AlphaFoldDB" id="A0AAN9Z110"/>
<evidence type="ECO:0000313" key="1">
    <source>
        <dbReference type="EMBL" id="KAK7792261.1"/>
    </source>
</evidence>
<dbReference type="EMBL" id="JAZDUA010000460">
    <property type="protein sequence ID" value="KAK7792261.1"/>
    <property type="molecule type" value="Genomic_DNA"/>
</dbReference>
<keyword evidence="2" id="KW-1185">Reference proteome</keyword>
<name>A0AAN9Z110_9ORTH</name>
<evidence type="ECO:0000313" key="2">
    <source>
        <dbReference type="Proteomes" id="UP001378592"/>
    </source>
</evidence>
<comment type="caution">
    <text evidence="1">The sequence shown here is derived from an EMBL/GenBank/DDBJ whole genome shotgun (WGS) entry which is preliminary data.</text>
</comment>
<proteinExistence type="predicted"/>
<accession>A0AAN9Z110</accession>
<sequence>MNGLRKVLQFVTTPGEPLDQYVETIKACFPTDVVNFYTPGFQETICSQVDNFSGLTSKYMHFMSRYKKKERRGSDAEEEDERS</sequence>
<organism evidence="1 2">
    <name type="scientific">Gryllus longicercus</name>
    <dbReference type="NCBI Taxonomy" id="2509291"/>
    <lineage>
        <taxon>Eukaryota</taxon>
        <taxon>Metazoa</taxon>
        <taxon>Ecdysozoa</taxon>
        <taxon>Arthropoda</taxon>
        <taxon>Hexapoda</taxon>
        <taxon>Insecta</taxon>
        <taxon>Pterygota</taxon>
        <taxon>Neoptera</taxon>
        <taxon>Polyneoptera</taxon>
        <taxon>Orthoptera</taxon>
        <taxon>Ensifera</taxon>
        <taxon>Gryllidea</taxon>
        <taxon>Grylloidea</taxon>
        <taxon>Gryllidae</taxon>
        <taxon>Gryllinae</taxon>
        <taxon>Gryllus</taxon>
    </lineage>
</organism>